<accession>A0A8K0D4N2</accession>
<keyword evidence="8" id="KW-1185">Reference proteome</keyword>
<comment type="caution">
    <text evidence="7">The sequence shown here is derived from an EMBL/GenBank/DDBJ whole genome shotgun (WGS) entry which is preliminary data.</text>
</comment>
<gene>
    <name evidence="7" type="ORF">ILUMI_10050</name>
</gene>
<reference evidence="7" key="1">
    <citation type="submission" date="2019-08" db="EMBL/GenBank/DDBJ databases">
        <title>The genome of the North American firefly Photinus pyralis.</title>
        <authorList>
            <consortium name="Photinus pyralis genome working group"/>
            <person name="Fallon T.R."/>
            <person name="Sander Lower S.E."/>
            <person name="Weng J.-K."/>
        </authorList>
    </citation>
    <scope>NUCLEOTIDE SEQUENCE</scope>
    <source>
        <strain evidence="7">TRF0915ILg1</strain>
        <tissue evidence="7">Whole body</tissue>
    </source>
</reference>
<name>A0A8K0D4N2_IGNLU</name>
<sequence>MSCIFNICENVPRDKLGYYSSMIGGILFFTGWWLMIDVHATYATVISTNKVYYLPGMFATAAFIVVNIIPMGVIQESYYYSDRKCCGPLMAKASLFIGLLIAFGSLIASSYILVNDFLLQSDVYLWPGFGIFLQNLLIFSANMLLKFGTKSSEF</sequence>
<evidence type="ECO:0000256" key="5">
    <source>
        <dbReference type="ARBA" id="ARBA00023136"/>
    </source>
</evidence>
<evidence type="ECO:0000313" key="8">
    <source>
        <dbReference type="Proteomes" id="UP000801492"/>
    </source>
</evidence>
<dbReference type="GO" id="GO:0016020">
    <property type="term" value="C:membrane"/>
    <property type="evidence" value="ECO:0007669"/>
    <property type="project" value="UniProtKB-SubCell"/>
</dbReference>
<evidence type="ECO:0000256" key="4">
    <source>
        <dbReference type="ARBA" id="ARBA00022989"/>
    </source>
</evidence>
<dbReference type="AlphaFoldDB" id="A0A8K0D4N2"/>
<evidence type="ECO:0000256" key="6">
    <source>
        <dbReference type="SAM" id="Phobius"/>
    </source>
</evidence>
<evidence type="ECO:0008006" key="9">
    <source>
        <dbReference type="Google" id="ProtNLM"/>
    </source>
</evidence>
<protein>
    <recommendedName>
        <fullName evidence="9">Transmembrane protein 50A</fullName>
    </recommendedName>
</protein>
<keyword evidence="3 6" id="KW-0812">Transmembrane</keyword>
<dbReference type="InterPro" id="IPR007919">
    <property type="entry name" value="UPF0220"/>
</dbReference>
<evidence type="ECO:0000256" key="3">
    <source>
        <dbReference type="ARBA" id="ARBA00022692"/>
    </source>
</evidence>
<feature type="transmembrane region" description="Helical" evidence="6">
    <location>
        <begin position="95"/>
        <end position="114"/>
    </location>
</feature>
<keyword evidence="5 6" id="KW-0472">Membrane</keyword>
<dbReference type="OrthoDB" id="268928at2759"/>
<evidence type="ECO:0000256" key="2">
    <source>
        <dbReference type="ARBA" id="ARBA00005335"/>
    </source>
</evidence>
<proteinExistence type="inferred from homology"/>
<dbReference type="EMBL" id="VTPC01005359">
    <property type="protein sequence ID" value="KAF2896137.1"/>
    <property type="molecule type" value="Genomic_DNA"/>
</dbReference>
<comment type="similarity">
    <text evidence="2">Belongs to the UPF0220 family.</text>
</comment>
<evidence type="ECO:0000313" key="7">
    <source>
        <dbReference type="EMBL" id="KAF2896137.1"/>
    </source>
</evidence>
<comment type="subcellular location">
    <subcellularLocation>
        <location evidence="1">Membrane</location>
        <topology evidence="1">Multi-pass membrane protein</topology>
    </subcellularLocation>
</comment>
<feature type="transmembrane region" description="Helical" evidence="6">
    <location>
        <begin position="126"/>
        <end position="145"/>
    </location>
</feature>
<dbReference type="Proteomes" id="UP000801492">
    <property type="component" value="Unassembled WGS sequence"/>
</dbReference>
<organism evidence="7 8">
    <name type="scientific">Ignelater luminosus</name>
    <name type="common">Cucubano</name>
    <name type="synonym">Pyrophorus luminosus</name>
    <dbReference type="NCBI Taxonomy" id="2038154"/>
    <lineage>
        <taxon>Eukaryota</taxon>
        <taxon>Metazoa</taxon>
        <taxon>Ecdysozoa</taxon>
        <taxon>Arthropoda</taxon>
        <taxon>Hexapoda</taxon>
        <taxon>Insecta</taxon>
        <taxon>Pterygota</taxon>
        <taxon>Neoptera</taxon>
        <taxon>Endopterygota</taxon>
        <taxon>Coleoptera</taxon>
        <taxon>Polyphaga</taxon>
        <taxon>Elateriformia</taxon>
        <taxon>Elateroidea</taxon>
        <taxon>Elateridae</taxon>
        <taxon>Agrypninae</taxon>
        <taxon>Pyrophorini</taxon>
        <taxon>Ignelater</taxon>
    </lineage>
</organism>
<keyword evidence="4 6" id="KW-1133">Transmembrane helix</keyword>
<evidence type="ECO:0000256" key="1">
    <source>
        <dbReference type="ARBA" id="ARBA00004141"/>
    </source>
</evidence>
<feature type="transmembrane region" description="Helical" evidence="6">
    <location>
        <begin position="51"/>
        <end position="74"/>
    </location>
</feature>
<dbReference type="Pfam" id="PF05255">
    <property type="entry name" value="UPF0220"/>
    <property type="match status" value="1"/>
</dbReference>
<dbReference type="PANTHER" id="PTHR13180">
    <property type="entry name" value="SMALL MEMBRANE PROTEIN-RELATED"/>
    <property type="match status" value="1"/>
</dbReference>
<feature type="transmembrane region" description="Helical" evidence="6">
    <location>
        <begin position="16"/>
        <end position="36"/>
    </location>
</feature>